<evidence type="ECO:0000313" key="2">
    <source>
        <dbReference type="Proteomes" id="UP000823927"/>
    </source>
</evidence>
<name>A0A9D1JQM6_9FIRM</name>
<evidence type="ECO:0000313" key="1">
    <source>
        <dbReference type="EMBL" id="HIS46889.1"/>
    </source>
</evidence>
<reference evidence="1" key="2">
    <citation type="journal article" date="2021" name="PeerJ">
        <title>Extensive microbial diversity within the chicken gut microbiome revealed by metagenomics and culture.</title>
        <authorList>
            <person name="Gilroy R."/>
            <person name="Ravi A."/>
            <person name="Getino M."/>
            <person name="Pursley I."/>
            <person name="Horton D.L."/>
            <person name="Alikhan N.F."/>
            <person name="Baker D."/>
            <person name="Gharbi K."/>
            <person name="Hall N."/>
            <person name="Watson M."/>
            <person name="Adriaenssens E.M."/>
            <person name="Foster-Nyarko E."/>
            <person name="Jarju S."/>
            <person name="Secka A."/>
            <person name="Antonio M."/>
            <person name="Oren A."/>
            <person name="Chaudhuri R.R."/>
            <person name="La Ragione R."/>
            <person name="Hildebrand F."/>
            <person name="Pallen M.J."/>
        </authorList>
    </citation>
    <scope>NUCLEOTIDE SEQUENCE</scope>
    <source>
        <strain evidence="1">CHK178-757</strain>
    </source>
</reference>
<dbReference type="EMBL" id="DVIT01000019">
    <property type="protein sequence ID" value="HIS46889.1"/>
    <property type="molecule type" value="Genomic_DNA"/>
</dbReference>
<dbReference type="SUPFAM" id="SSF160527">
    <property type="entry name" value="V-type ATPase subunit E-like"/>
    <property type="match status" value="1"/>
</dbReference>
<reference evidence="1" key="1">
    <citation type="submission" date="2020-10" db="EMBL/GenBank/DDBJ databases">
        <authorList>
            <person name="Gilroy R."/>
        </authorList>
    </citation>
    <scope>NUCLEOTIDE SEQUENCE</scope>
    <source>
        <strain evidence="1">CHK178-757</strain>
    </source>
</reference>
<dbReference type="AlphaFoldDB" id="A0A9D1JQM6"/>
<sequence>MTLEEKLELFRDSAIAEASHQSSVMLAEYRQTLEKVYKSRIDQVRQDADTYIITETDRIRREHNRALSMEQNKIKRDIGEKHYQVKEQIFADVTRMLFQYKSDPAYRSGLVKRIEQVKQMVAQNPVTIYVDSSDQELIPELEKQCGMKLSVSPDDFMGGIRAIVPSKNILIDYSYASRLEEEKTNFMI</sequence>
<proteinExistence type="predicted"/>
<dbReference type="Gene3D" id="3.30.2320.30">
    <property type="entry name" value="ATP synthase, E subunit, C-terminal"/>
    <property type="match status" value="1"/>
</dbReference>
<comment type="caution">
    <text evidence="1">The sequence shown here is derived from an EMBL/GenBank/DDBJ whole genome shotgun (WGS) entry which is preliminary data.</text>
</comment>
<gene>
    <name evidence="1" type="ORF">IAB46_04855</name>
</gene>
<organism evidence="1 2">
    <name type="scientific">Candidatus Scybalocola faecigallinarum</name>
    <dbReference type="NCBI Taxonomy" id="2840941"/>
    <lineage>
        <taxon>Bacteria</taxon>
        <taxon>Bacillati</taxon>
        <taxon>Bacillota</taxon>
        <taxon>Clostridia</taxon>
        <taxon>Lachnospirales</taxon>
        <taxon>Lachnospiraceae</taxon>
        <taxon>Lachnospiraceae incertae sedis</taxon>
        <taxon>Candidatus Scybalocola (ex Gilroy et al. 2021)</taxon>
    </lineage>
</organism>
<accession>A0A9D1JQM6</accession>
<dbReference type="InterPro" id="IPR038495">
    <property type="entry name" value="ATPase_E_C"/>
</dbReference>
<dbReference type="Proteomes" id="UP000823927">
    <property type="component" value="Unassembled WGS sequence"/>
</dbReference>
<protein>
    <submittedName>
        <fullName evidence="1">V-type ATP synthase subunit E</fullName>
    </submittedName>
</protein>